<dbReference type="EMBL" id="QUMQ01000001">
    <property type="protein sequence ID" value="REF94576.1"/>
    <property type="molecule type" value="Genomic_DNA"/>
</dbReference>
<sequence length="409" mass="44204">MTRIGAKDELFGAQTLRTMGAAPYGGADIGECLATLARVQGTDLESWYREWTLTATRVQGLAEAEEAAGHVESARLAYWRASSYFRNAGTMLLGAPLDRRAVEANLRQTDAFRRGAALMPFPPRQVEIPYSDTTLPGYLLRAEGDLRDRPMVILCGGYDSTAEELYFQNGAAALARGYDVLMFDGPGQGSALLQRGMVMRPDWEAVVTPVVDFVLEQPGVDPSRIALIGLSLGGYLAPRAASAEHRLAACIADGGEYDLFDAVLQRMPAPVARGFAEGRSSSTAIVRATLGRLEKRPTVGWSLRRGQLVHGAADSVTYIDMLRDYTMKGRAQRITCPMLICHAEGDPLGAQSPQLYDALTTRKELITFSIAEGAGDHCEAGARTLFHARALGWLDSILRPSAVLSGSGY</sequence>
<proteinExistence type="inferred from homology"/>
<dbReference type="Gene3D" id="3.40.50.1820">
    <property type="entry name" value="alpha/beta hydrolase"/>
    <property type="match status" value="1"/>
</dbReference>
<feature type="domain" description="AB hydrolase-1" evidence="2">
    <location>
        <begin position="162"/>
        <end position="378"/>
    </location>
</feature>
<dbReference type="Gene3D" id="1.20.1440.110">
    <property type="entry name" value="acylaminoacyl peptidase"/>
    <property type="match status" value="1"/>
</dbReference>
<name>A0A3D9ZAY7_9ACTN</name>
<evidence type="ECO:0000259" key="2">
    <source>
        <dbReference type="Pfam" id="PF12697"/>
    </source>
</evidence>
<keyword evidence="4" id="KW-1185">Reference proteome</keyword>
<dbReference type="Pfam" id="PF12697">
    <property type="entry name" value="Abhydrolase_6"/>
    <property type="match status" value="1"/>
</dbReference>
<dbReference type="PANTHER" id="PTHR22946">
    <property type="entry name" value="DIENELACTONE HYDROLASE DOMAIN-CONTAINING PROTEIN-RELATED"/>
    <property type="match status" value="1"/>
</dbReference>
<dbReference type="PANTHER" id="PTHR22946:SF12">
    <property type="entry name" value="CONIDIAL PIGMENT BIOSYNTHESIS PROTEIN AYG1 (AFU_ORTHOLOGUE AFUA_2G17550)"/>
    <property type="match status" value="1"/>
</dbReference>
<evidence type="ECO:0000313" key="4">
    <source>
        <dbReference type="Proteomes" id="UP000256913"/>
    </source>
</evidence>
<dbReference type="AlphaFoldDB" id="A0A3D9ZAY7"/>
<dbReference type="Proteomes" id="UP000256913">
    <property type="component" value="Unassembled WGS sequence"/>
</dbReference>
<dbReference type="InterPro" id="IPR000073">
    <property type="entry name" value="AB_hydrolase_1"/>
</dbReference>
<dbReference type="RefSeq" id="WP_147315396.1">
    <property type="nucleotide sequence ID" value="NZ_BONB01000039.1"/>
</dbReference>
<dbReference type="OrthoDB" id="9765647at2"/>
<comment type="similarity">
    <text evidence="1">Belongs to the AB hydrolase superfamily. FUS2 hydrolase family.</text>
</comment>
<protein>
    <submittedName>
        <fullName evidence="3">Alpha/beta hydrolase family protein DUF1100</fullName>
    </submittedName>
</protein>
<evidence type="ECO:0000313" key="3">
    <source>
        <dbReference type="EMBL" id="REF94576.1"/>
    </source>
</evidence>
<dbReference type="SUPFAM" id="SSF53474">
    <property type="entry name" value="alpha/beta-Hydrolases"/>
    <property type="match status" value="1"/>
</dbReference>
<organism evidence="3 4">
    <name type="scientific">Asanoa ferruginea</name>
    <dbReference type="NCBI Taxonomy" id="53367"/>
    <lineage>
        <taxon>Bacteria</taxon>
        <taxon>Bacillati</taxon>
        <taxon>Actinomycetota</taxon>
        <taxon>Actinomycetes</taxon>
        <taxon>Micromonosporales</taxon>
        <taxon>Micromonosporaceae</taxon>
        <taxon>Asanoa</taxon>
    </lineage>
</organism>
<gene>
    <name evidence="3" type="ORF">DFJ67_0514</name>
</gene>
<reference evidence="3 4" key="1">
    <citation type="submission" date="2018-08" db="EMBL/GenBank/DDBJ databases">
        <title>Sequencing the genomes of 1000 actinobacteria strains.</title>
        <authorList>
            <person name="Klenk H.-P."/>
        </authorList>
    </citation>
    <scope>NUCLEOTIDE SEQUENCE [LARGE SCALE GENOMIC DNA]</scope>
    <source>
        <strain evidence="3 4">DSM 44099</strain>
    </source>
</reference>
<keyword evidence="3" id="KW-0378">Hydrolase</keyword>
<dbReference type="InterPro" id="IPR029058">
    <property type="entry name" value="AB_hydrolase_fold"/>
</dbReference>
<dbReference type="GO" id="GO:0016787">
    <property type="term" value="F:hydrolase activity"/>
    <property type="evidence" value="ECO:0007669"/>
    <property type="project" value="UniProtKB-KW"/>
</dbReference>
<accession>A0A3D9ZAY7</accession>
<dbReference type="InterPro" id="IPR050261">
    <property type="entry name" value="FrsA_esterase"/>
</dbReference>
<comment type="caution">
    <text evidence="3">The sequence shown here is derived from an EMBL/GenBank/DDBJ whole genome shotgun (WGS) entry which is preliminary data.</text>
</comment>
<evidence type="ECO:0000256" key="1">
    <source>
        <dbReference type="ARBA" id="ARBA00038115"/>
    </source>
</evidence>